<dbReference type="EMBL" id="FNJB01000013">
    <property type="protein sequence ID" value="SDP74850.1"/>
    <property type="molecule type" value="Genomic_DNA"/>
</dbReference>
<evidence type="ECO:0000313" key="3">
    <source>
        <dbReference type="EMBL" id="SDP74850.1"/>
    </source>
</evidence>
<dbReference type="Pfam" id="PF02470">
    <property type="entry name" value="MlaD"/>
    <property type="match status" value="1"/>
</dbReference>
<dbReference type="RefSeq" id="WP_091382929.1">
    <property type="nucleotide sequence ID" value="NZ_FNDV01000001.1"/>
</dbReference>
<evidence type="ECO:0000259" key="1">
    <source>
        <dbReference type="Pfam" id="PF02470"/>
    </source>
</evidence>
<reference evidence="4" key="1">
    <citation type="submission" date="2016-10" db="EMBL/GenBank/DDBJ databases">
        <authorList>
            <person name="Varghese N."/>
            <person name="Submissions S."/>
        </authorList>
    </citation>
    <scope>NUCLEOTIDE SEQUENCE [LARGE SCALE GENOMIC DNA]</scope>
    <source>
        <strain evidence="4">IBRC-M 10655</strain>
    </source>
</reference>
<proteinExistence type="predicted"/>
<dbReference type="InterPro" id="IPR024516">
    <property type="entry name" value="Mce_C"/>
</dbReference>
<evidence type="ECO:0000259" key="2">
    <source>
        <dbReference type="Pfam" id="PF11887"/>
    </source>
</evidence>
<dbReference type="PRINTS" id="PR01782">
    <property type="entry name" value="MCEVIRFACTOR"/>
</dbReference>
<dbReference type="NCBIfam" id="TIGR00996">
    <property type="entry name" value="Mtu_fam_mce"/>
    <property type="match status" value="1"/>
</dbReference>
<dbReference type="GO" id="GO:0005576">
    <property type="term" value="C:extracellular region"/>
    <property type="evidence" value="ECO:0007669"/>
    <property type="project" value="TreeGrafter"/>
</dbReference>
<dbReference type="PANTHER" id="PTHR33371:SF18">
    <property type="entry name" value="MCE-FAMILY PROTEIN MCE3C"/>
    <property type="match status" value="1"/>
</dbReference>
<evidence type="ECO:0000313" key="4">
    <source>
        <dbReference type="Proteomes" id="UP000199651"/>
    </source>
</evidence>
<dbReference type="AlphaFoldDB" id="A0A1H0V8S9"/>
<dbReference type="InterPro" id="IPR003399">
    <property type="entry name" value="Mce/MlaD"/>
</dbReference>
<dbReference type="Proteomes" id="UP000199651">
    <property type="component" value="Unassembled WGS sequence"/>
</dbReference>
<dbReference type="Pfam" id="PF11887">
    <property type="entry name" value="Mce4_CUP1"/>
    <property type="match status" value="1"/>
</dbReference>
<feature type="domain" description="Mce/MlaD" evidence="1">
    <location>
        <begin position="39"/>
        <end position="112"/>
    </location>
</feature>
<keyword evidence="4" id="KW-1185">Reference proteome</keyword>
<accession>A0A1H0V8S9</accession>
<dbReference type="STRING" id="504798.SAMN05421871_101851"/>
<dbReference type="InterPro" id="IPR005693">
    <property type="entry name" value="Mce"/>
</dbReference>
<name>A0A1H0V8S9_9PSEU</name>
<organism evidence="3 4">
    <name type="scientific">Actinokineospora alba</name>
    <dbReference type="NCBI Taxonomy" id="504798"/>
    <lineage>
        <taxon>Bacteria</taxon>
        <taxon>Bacillati</taxon>
        <taxon>Actinomycetota</taxon>
        <taxon>Actinomycetes</taxon>
        <taxon>Pseudonocardiales</taxon>
        <taxon>Pseudonocardiaceae</taxon>
        <taxon>Actinokineospora</taxon>
    </lineage>
</organism>
<feature type="domain" description="Mammalian cell entry C-terminal" evidence="2">
    <location>
        <begin position="116"/>
        <end position="302"/>
    </location>
</feature>
<dbReference type="OrthoDB" id="5241191at2"/>
<protein>
    <submittedName>
        <fullName evidence="3">Phospholipid/cholesterol/gamma-HCH transport system substrate-binding protein</fullName>
    </submittedName>
</protein>
<dbReference type="InterPro" id="IPR052336">
    <property type="entry name" value="MlaD_Phospholipid_Transporter"/>
</dbReference>
<sequence length="330" mass="35552">MKPFRSRNPIPIGIVSILVIALALVAAVNSDDLPVIGGGTSYSAEFSEASGIQADDEVRIAGIKVGKVSDVELDGDKVLVTFKIKDAWIGDRTRAEIKIKTLLGQKYLSLEPEGAEVLNPDVRIPRDRTMAPYDVLEAFRGLAETVNEVDTVQLAKSFEVISETFADTPDEVKGALNGLQSLSRTISSRDQELATLLSNTRQISQTLADRDAEVAKLLADGNLLLGELNSRKKAISALLTGTKTLSQELQGLVSDNNAQLGPVLQSLDQLTAMLQRNQDSLAEGIKKFAPFARQFNNAVGNGRWFDNYICGLLPPSFGPLNQTGCLGDPS</sequence>
<gene>
    <name evidence="3" type="ORF">SAMN05192558_11397</name>
</gene>
<dbReference type="PANTHER" id="PTHR33371">
    <property type="entry name" value="INTERMEMBRANE PHOSPHOLIPID TRANSPORT SYSTEM BINDING PROTEIN MLAD-RELATED"/>
    <property type="match status" value="1"/>
</dbReference>